<reference evidence="1" key="1">
    <citation type="submission" date="2013-08" db="EMBL/GenBank/DDBJ databases">
        <authorList>
            <person name="Mendez C."/>
            <person name="Richter M."/>
            <person name="Ferrer M."/>
            <person name="Sanchez J."/>
        </authorList>
    </citation>
    <scope>NUCLEOTIDE SEQUENCE</scope>
</reference>
<name>T1AB18_9ZZZZ</name>
<organism evidence="1">
    <name type="scientific">mine drainage metagenome</name>
    <dbReference type="NCBI Taxonomy" id="410659"/>
    <lineage>
        <taxon>unclassified sequences</taxon>
        <taxon>metagenomes</taxon>
        <taxon>ecological metagenomes</taxon>
    </lineage>
</organism>
<comment type="caution">
    <text evidence="1">The sequence shown here is derived from an EMBL/GenBank/DDBJ whole genome shotgun (WGS) entry which is preliminary data.</text>
</comment>
<sequence length="358" mass="40255">QYTTAVSESRTGRIHLDGIVGHCGNREVFLGFASAAQLSRLSFSDVLDETTGTGYQRRFCKDHSLAFKRYIQTPGATTIPLTFNLRQGDPQRWMLERGKRCSGAVLKLDAGGPPVMAQVDCQHRLGYLRESPIVFAFMVFIGLSVEEEMRIFRDINGKAKGLSSSLLDYTGAKLAQEDLAVAHPEIALALRLQEDPESPWQHRLDLGGDRTTGTKRIASLRTMQKAIRRFQREARNDKADLEVVGQQLIDFWKATIRVYPYQWVQPRRHLISKGIGVYALMSMAGVLVREAKARGRHVDQDYFVEMLSDFADRIDWSNNGVMKGFGGASGADRAFELMKSVRQEALRGLHDKQEHSAH</sequence>
<gene>
    <name evidence="1" type="ORF">B1A_12247</name>
</gene>
<feature type="non-terminal residue" evidence="1">
    <location>
        <position position="1"/>
    </location>
</feature>
<reference evidence="1" key="2">
    <citation type="journal article" date="2014" name="ISME J.">
        <title>Microbial stratification in low pH oxic and suboxic macroscopic growths along an acid mine drainage.</title>
        <authorList>
            <person name="Mendez-Garcia C."/>
            <person name="Mesa V."/>
            <person name="Sprenger R.R."/>
            <person name="Richter M."/>
            <person name="Diez M.S."/>
            <person name="Solano J."/>
            <person name="Bargiela R."/>
            <person name="Golyshina O.V."/>
            <person name="Manteca A."/>
            <person name="Ramos J.L."/>
            <person name="Gallego J.R."/>
            <person name="Llorente I."/>
            <person name="Martins Dos Santos V.A."/>
            <person name="Jensen O.N."/>
            <person name="Pelaez A.I."/>
            <person name="Sanchez J."/>
            <person name="Ferrer M."/>
        </authorList>
    </citation>
    <scope>NUCLEOTIDE SEQUENCE</scope>
</reference>
<dbReference type="EMBL" id="AUZX01008870">
    <property type="protein sequence ID" value="EQD54227.1"/>
    <property type="molecule type" value="Genomic_DNA"/>
</dbReference>
<accession>T1AB18</accession>
<protein>
    <submittedName>
        <fullName evidence="1">DGQHR domain protein</fullName>
    </submittedName>
</protein>
<evidence type="ECO:0000313" key="1">
    <source>
        <dbReference type="EMBL" id="EQD54227.1"/>
    </source>
</evidence>
<dbReference type="InterPro" id="IPR017601">
    <property type="entry name" value="DGQHR-contain_dom"/>
</dbReference>
<dbReference type="NCBIfam" id="TIGR03187">
    <property type="entry name" value="DGQHR"/>
    <property type="match status" value="1"/>
</dbReference>
<proteinExistence type="predicted"/>
<dbReference type="AlphaFoldDB" id="T1AB18"/>